<sequence>MVNPMALEESGGLKHLQYHIRRGRRNTRAQEGRGPRPGVIALTRVEFAGCEVEQVTRGNLVKRSRRREGRGRERYRVHGVCASGTQPRQYNDDISARVDGCTRWEQVKHGAGENRRAKGRLESIAIFVSLNNLRASSFDVEVPLV</sequence>
<protein>
    <submittedName>
        <fullName evidence="1">Uncharacterized protein</fullName>
    </submittedName>
</protein>
<evidence type="ECO:0000313" key="2">
    <source>
        <dbReference type="Proteomes" id="UP000299102"/>
    </source>
</evidence>
<keyword evidence="2" id="KW-1185">Reference proteome</keyword>
<reference evidence="1 2" key="1">
    <citation type="journal article" date="2019" name="Commun. Biol.">
        <title>The bagworm genome reveals a unique fibroin gene that provides high tensile strength.</title>
        <authorList>
            <person name="Kono N."/>
            <person name="Nakamura H."/>
            <person name="Ohtoshi R."/>
            <person name="Tomita M."/>
            <person name="Numata K."/>
            <person name="Arakawa K."/>
        </authorList>
    </citation>
    <scope>NUCLEOTIDE SEQUENCE [LARGE SCALE GENOMIC DNA]</scope>
</reference>
<name>A0A4C1VZP7_EUMVA</name>
<proteinExistence type="predicted"/>
<evidence type="ECO:0000313" key="1">
    <source>
        <dbReference type="EMBL" id="GBP44283.1"/>
    </source>
</evidence>
<accession>A0A4C1VZP7</accession>
<gene>
    <name evidence="1" type="ORF">EVAR_27238_1</name>
</gene>
<organism evidence="1 2">
    <name type="scientific">Eumeta variegata</name>
    <name type="common">Bagworm moth</name>
    <name type="synonym">Eumeta japonica</name>
    <dbReference type="NCBI Taxonomy" id="151549"/>
    <lineage>
        <taxon>Eukaryota</taxon>
        <taxon>Metazoa</taxon>
        <taxon>Ecdysozoa</taxon>
        <taxon>Arthropoda</taxon>
        <taxon>Hexapoda</taxon>
        <taxon>Insecta</taxon>
        <taxon>Pterygota</taxon>
        <taxon>Neoptera</taxon>
        <taxon>Endopterygota</taxon>
        <taxon>Lepidoptera</taxon>
        <taxon>Glossata</taxon>
        <taxon>Ditrysia</taxon>
        <taxon>Tineoidea</taxon>
        <taxon>Psychidae</taxon>
        <taxon>Oiketicinae</taxon>
        <taxon>Eumeta</taxon>
    </lineage>
</organism>
<dbReference type="Proteomes" id="UP000299102">
    <property type="component" value="Unassembled WGS sequence"/>
</dbReference>
<comment type="caution">
    <text evidence="1">The sequence shown here is derived from an EMBL/GenBank/DDBJ whole genome shotgun (WGS) entry which is preliminary data.</text>
</comment>
<dbReference type="EMBL" id="BGZK01000450">
    <property type="protein sequence ID" value="GBP44283.1"/>
    <property type="molecule type" value="Genomic_DNA"/>
</dbReference>
<dbReference type="AlphaFoldDB" id="A0A4C1VZP7"/>